<keyword evidence="9" id="KW-1185">Reference proteome</keyword>
<evidence type="ECO:0000313" key="9">
    <source>
        <dbReference type="Proteomes" id="UP001500443"/>
    </source>
</evidence>
<feature type="transmembrane region" description="Helical" evidence="6">
    <location>
        <begin position="103"/>
        <end position="128"/>
    </location>
</feature>
<keyword evidence="5" id="KW-0046">Antibiotic resistance</keyword>
<feature type="transmembrane region" description="Helical" evidence="6">
    <location>
        <begin position="24"/>
        <end position="44"/>
    </location>
</feature>
<accession>A0ABP4KRA3</accession>
<evidence type="ECO:0000313" key="8">
    <source>
        <dbReference type="EMBL" id="GAA1508756.1"/>
    </source>
</evidence>
<dbReference type="PANTHER" id="PTHR43229">
    <property type="entry name" value="NODULATION PROTEIN J"/>
    <property type="match status" value="1"/>
</dbReference>
<evidence type="ECO:0000256" key="1">
    <source>
        <dbReference type="ARBA" id="ARBA00004141"/>
    </source>
</evidence>
<comment type="subcellular location">
    <subcellularLocation>
        <location evidence="6">Cell membrane</location>
        <topology evidence="6">Multi-pass membrane protein</topology>
    </subcellularLocation>
    <subcellularLocation>
        <location evidence="1">Membrane</location>
        <topology evidence="1">Multi-pass membrane protein</topology>
    </subcellularLocation>
</comment>
<keyword evidence="6" id="KW-0813">Transport</keyword>
<proteinExistence type="inferred from homology"/>
<comment type="similarity">
    <text evidence="6">Belongs to the ABC-2 integral membrane protein family.</text>
</comment>
<name>A0ABP4KRA3_9ACTN</name>
<dbReference type="PROSITE" id="PS51012">
    <property type="entry name" value="ABC_TM2"/>
    <property type="match status" value="1"/>
</dbReference>
<gene>
    <name evidence="8" type="ORF">GCM10009802_63890</name>
</gene>
<dbReference type="InterPro" id="IPR047817">
    <property type="entry name" value="ABC2_TM_bact-type"/>
</dbReference>
<keyword evidence="2 6" id="KW-0812">Transmembrane</keyword>
<dbReference type="EMBL" id="BAAAPF010000429">
    <property type="protein sequence ID" value="GAA1508756.1"/>
    <property type="molecule type" value="Genomic_DNA"/>
</dbReference>
<organism evidence="8 9">
    <name type="scientific">Streptomyces synnematoformans</name>
    <dbReference type="NCBI Taxonomy" id="415721"/>
    <lineage>
        <taxon>Bacteria</taxon>
        <taxon>Bacillati</taxon>
        <taxon>Actinomycetota</taxon>
        <taxon>Actinomycetes</taxon>
        <taxon>Kitasatosporales</taxon>
        <taxon>Streptomycetaceae</taxon>
        <taxon>Streptomyces</taxon>
    </lineage>
</organism>
<dbReference type="PIRSF" id="PIRSF006648">
    <property type="entry name" value="DrrB"/>
    <property type="match status" value="1"/>
</dbReference>
<evidence type="ECO:0000256" key="6">
    <source>
        <dbReference type="RuleBase" id="RU361157"/>
    </source>
</evidence>
<dbReference type="InterPro" id="IPR013525">
    <property type="entry name" value="ABC2_TM"/>
</dbReference>
<evidence type="ECO:0000256" key="2">
    <source>
        <dbReference type="ARBA" id="ARBA00022692"/>
    </source>
</evidence>
<reference evidence="9" key="1">
    <citation type="journal article" date="2019" name="Int. J. Syst. Evol. Microbiol.">
        <title>The Global Catalogue of Microorganisms (GCM) 10K type strain sequencing project: providing services to taxonomists for standard genome sequencing and annotation.</title>
        <authorList>
            <consortium name="The Broad Institute Genomics Platform"/>
            <consortium name="The Broad Institute Genome Sequencing Center for Infectious Disease"/>
            <person name="Wu L."/>
            <person name="Ma J."/>
        </authorList>
    </citation>
    <scope>NUCLEOTIDE SEQUENCE [LARGE SCALE GENOMIC DNA]</scope>
    <source>
        <strain evidence="9">JCM 15481</strain>
    </source>
</reference>
<dbReference type="RefSeq" id="WP_344295117.1">
    <property type="nucleotide sequence ID" value="NZ_BAAAPF010000429.1"/>
</dbReference>
<dbReference type="InterPro" id="IPR000412">
    <property type="entry name" value="ABC_2_transport"/>
</dbReference>
<feature type="transmembrane region" description="Helical" evidence="6">
    <location>
        <begin position="238"/>
        <end position="257"/>
    </location>
</feature>
<keyword evidence="6" id="KW-1003">Cell membrane</keyword>
<feature type="transmembrane region" description="Helical" evidence="6">
    <location>
        <begin position="59"/>
        <end position="82"/>
    </location>
</feature>
<comment type="caution">
    <text evidence="8">The sequence shown here is derived from an EMBL/GenBank/DDBJ whole genome shotgun (WGS) entry which is preliminary data.</text>
</comment>
<evidence type="ECO:0000256" key="5">
    <source>
        <dbReference type="ARBA" id="ARBA00023251"/>
    </source>
</evidence>
<comment type="caution">
    <text evidence="6">Lacks conserved residue(s) required for the propagation of feature annotation.</text>
</comment>
<sequence>MSHLAYDGTALVGRQLQRARRNPGLLVITQVMPLTLLLFFGYVFGNSVSLPGGADYRTYIVPGLFATTAAGGLVTGMLQAAVDTGRGVTERFRALPISRAAVPLGHAVADVLLFAAGLVPLAAVGYAVGWRNDGGPAATAGALGLLLLLRFTSAWLGVHLGMVVGNEETAGQLASTTFVLQLLSNAYVPTHGMPGWLRAVVEWNPLSAYVTAVRDLTGSAPAGLDDAAGAAWPMTHPVAAALCWSAVLLAVFVPLAIRRSARGRG</sequence>
<keyword evidence="4 6" id="KW-0472">Membrane</keyword>
<evidence type="ECO:0000256" key="4">
    <source>
        <dbReference type="ARBA" id="ARBA00023136"/>
    </source>
</evidence>
<dbReference type="Proteomes" id="UP001500443">
    <property type="component" value="Unassembled WGS sequence"/>
</dbReference>
<dbReference type="PANTHER" id="PTHR43229:SF2">
    <property type="entry name" value="NODULATION PROTEIN J"/>
    <property type="match status" value="1"/>
</dbReference>
<feature type="domain" description="ABC transmembrane type-2" evidence="7">
    <location>
        <begin position="24"/>
        <end position="263"/>
    </location>
</feature>
<protein>
    <recommendedName>
        <fullName evidence="6">Transport permease protein</fullName>
    </recommendedName>
</protein>
<evidence type="ECO:0000256" key="3">
    <source>
        <dbReference type="ARBA" id="ARBA00022989"/>
    </source>
</evidence>
<dbReference type="InterPro" id="IPR051784">
    <property type="entry name" value="Nod_factor_ABC_transporter"/>
</dbReference>
<keyword evidence="3 6" id="KW-1133">Transmembrane helix</keyword>
<dbReference type="Pfam" id="PF01061">
    <property type="entry name" value="ABC2_membrane"/>
    <property type="match status" value="1"/>
</dbReference>
<evidence type="ECO:0000259" key="7">
    <source>
        <dbReference type="PROSITE" id="PS51012"/>
    </source>
</evidence>